<dbReference type="Pfam" id="PF26410">
    <property type="entry name" value="GH5_mannosidase"/>
    <property type="match status" value="1"/>
</dbReference>
<dbReference type="GO" id="GO:0005576">
    <property type="term" value="C:extracellular region"/>
    <property type="evidence" value="ECO:0007669"/>
    <property type="project" value="UniProtKB-SubCell"/>
</dbReference>
<dbReference type="eggNOG" id="ENOG502QVA9">
    <property type="taxonomic scope" value="Eukaryota"/>
</dbReference>
<evidence type="ECO:0000256" key="7">
    <source>
        <dbReference type="ARBA" id="ARBA00022801"/>
    </source>
</evidence>
<name>F2UME2_SALR5</name>
<reference evidence="12" key="1">
    <citation type="submission" date="2009-08" db="EMBL/GenBank/DDBJ databases">
        <title>Annotation of Salpingoeca rosetta.</title>
        <authorList>
            <consortium name="The Broad Institute Genome Sequencing Platform"/>
            <person name="Russ C."/>
            <person name="Cuomo C."/>
            <person name="Burger G."/>
            <person name="Gray M.W."/>
            <person name="Holland P.W.H."/>
            <person name="King N."/>
            <person name="Lang F.B.F."/>
            <person name="Roger A.J."/>
            <person name="Ruiz-Trillo I."/>
            <person name="Young S.K."/>
            <person name="Zeng Q."/>
            <person name="Gargeya S."/>
            <person name="Alvarado L."/>
            <person name="Berlin A."/>
            <person name="Chapman S.B."/>
            <person name="Chen Z."/>
            <person name="Freedman E."/>
            <person name="Gellesch M."/>
            <person name="Goldberg J."/>
            <person name="Griggs A."/>
            <person name="Gujja S."/>
            <person name="Heilman E."/>
            <person name="Heiman D."/>
            <person name="Howarth C."/>
            <person name="Mehta T."/>
            <person name="Neiman D."/>
            <person name="Pearson M."/>
            <person name="Roberts A."/>
            <person name="Saif S."/>
            <person name="Shea T."/>
            <person name="Shenoy N."/>
            <person name="Sisk P."/>
            <person name="Stolte C."/>
            <person name="Sykes S."/>
            <person name="White J."/>
            <person name="Yandava C."/>
            <person name="Haas B."/>
            <person name="Nusbaum C."/>
            <person name="Birren B."/>
        </authorList>
    </citation>
    <scope>NUCLEOTIDE SEQUENCE</scope>
    <source>
        <strain evidence="12">ATCC 50818</strain>
    </source>
</reference>
<comment type="subcellular location">
    <subcellularLocation>
        <location evidence="2">Secreted</location>
    </subcellularLocation>
</comment>
<evidence type="ECO:0000256" key="8">
    <source>
        <dbReference type="ARBA" id="ARBA00023295"/>
    </source>
</evidence>
<evidence type="ECO:0000259" key="11">
    <source>
        <dbReference type="Pfam" id="PF26410"/>
    </source>
</evidence>
<dbReference type="EMBL" id="GL832982">
    <property type="protein sequence ID" value="EGD78291.1"/>
    <property type="molecule type" value="Genomic_DNA"/>
</dbReference>
<feature type="chain" id="PRO_5003288720" description="mannan endo-1,4-beta-mannosidase" evidence="10">
    <location>
        <begin position="21"/>
        <end position="529"/>
    </location>
</feature>
<feature type="region of interest" description="Disordered" evidence="9">
    <location>
        <begin position="507"/>
        <end position="529"/>
    </location>
</feature>
<dbReference type="Proteomes" id="UP000007799">
    <property type="component" value="Unassembled WGS sequence"/>
</dbReference>
<dbReference type="OrthoDB" id="406631at2759"/>
<comment type="catalytic activity">
    <reaction evidence="1">
        <text>Random hydrolysis of (1-&gt;4)-beta-D-mannosidic linkages in mannans, galactomannans and glucomannans.</text>
        <dbReference type="EC" id="3.2.1.78"/>
    </reaction>
</comment>
<evidence type="ECO:0000256" key="6">
    <source>
        <dbReference type="ARBA" id="ARBA00022729"/>
    </source>
</evidence>
<feature type="compositionally biased region" description="Low complexity" evidence="9">
    <location>
        <begin position="513"/>
        <end position="529"/>
    </location>
</feature>
<evidence type="ECO:0000256" key="5">
    <source>
        <dbReference type="ARBA" id="ARBA00022525"/>
    </source>
</evidence>
<dbReference type="PANTHER" id="PTHR31451">
    <property type="match status" value="1"/>
</dbReference>
<dbReference type="PANTHER" id="PTHR31451:SF39">
    <property type="entry name" value="MANNAN ENDO-1,4-BETA-MANNOSIDASE 1"/>
    <property type="match status" value="1"/>
</dbReference>
<evidence type="ECO:0000256" key="3">
    <source>
        <dbReference type="ARBA" id="ARBA00005641"/>
    </source>
</evidence>
<dbReference type="RefSeq" id="XP_004989614.1">
    <property type="nucleotide sequence ID" value="XM_004989557.1"/>
</dbReference>
<dbReference type="SUPFAM" id="SSF51445">
    <property type="entry name" value="(Trans)glycosidases"/>
    <property type="match status" value="1"/>
</dbReference>
<dbReference type="OMA" id="GWESGNE"/>
<evidence type="ECO:0000256" key="1">
    <source>
        <dbReference type="ARBA" id="ARBA00001678"/>
    </source>
</evidence>
<dbReference type="InterPro" id="IPR017853">
    <property type="entry name" value="GH"/>
</dbReference>
<dbReference type="InterPro" id="IPR045053">
    <property type="entry name" value="MAN-like"/>
</dbReference>
<evidence type="ECO:0000313" key="13">
    <source>
        <dbReference type="Proteomes" id="UP000007799"/>
    </source>
</evidence>
<dbReference type="InParanoid" id="F2UME2"/>
<sequence>MMIWAVVAVVLLATSPCVAAEEVSEFVVRDGSQLKLKGKPWVYSGCNMYWLGLDSNCEAGLNESCIHYPSFYRIDDAIETAQGLGFSVIRAHTLGISSGSQSNGLALHPNRTTYNDKAFATIDYAIYKAKLAGIRLVVPFTDNWDYFHGAYRNFVDWRGYTCKTTQVPSPGSDCIRFYNDQQVVDDFHDYVAHILNHVNNFTGVALKHEPAILAWETGNELAEKGPIFSNWTNDLGRFIKVDLGAKQLVMDGRQEWSYGMEADALASPYIDMYTDHYYMDWASAIKLMRKDGAAVHAANKVFVVGEYGPGKYTVDQVQSFLHAVETDTDTQGAPLVSGDTWWSFFGHGSVYGFVNHSDGFTIHYPGEDAQHHAMINALREHAYRKRGVPLPSKLPVPGTPSITLAEASAPSRGANACKHVKLTWRGAAMACNYTIQRSPQLTPTPAWTTICNACATDLSPPWWDNTTCIAADAADAAAGAAGAGGGGSHLPFYRLAGVSCDGQQGPYSSPVQATTTTATTTTATAVGAA</sequence>
<feature type="domain" description="Glycoside hydrolase family 5" evidence="11">
    <location>
        <begin position="24"/>
        <end position="278"/>
    </location>
</feature>
<evidence type="ECO:0000256" key="9">
    <source>
        <dbReference type="SAM" id="MobiDB-lite"/>
    </source>
</evidence>
<evidence type="ECO:0000256" key="2">
    <source>
        <dbReference type="ARBA" id="ARBA00004613"/>
    </source>
</evidence>
<dbReference type="KEGG" id="sre:PTSG_12876"/>
<dbReference type="GeneID" id="16070164"/>
<feature type="signal peptide" evidence="10">
    <location>
        <begin position="1"/>
        <end position="20"/>
    </location>
</feature>
<dbReference type="GO" id="GO:0016985">
    <property type="term" value="F:mannan endo-1,4-beta-mannosidase activity"/>
    <property type="evidence" value="ECO:0007669"/>
    <property type="project" value="UniProtKB-EC"/>
</dbReference>
<dbReference type="AlphaFoldDB" id="F2UME2"/>
<dbReference type="InterPro" id="IPR001547">
    <property type="entry name" value="Glyco_hydro_5"/>
</dbReference>
<evidence type="ECO:0000313" key="12">
    <source>
        <dbReference type="EMBL" id="EGD78291.1"/>
    </source>
</evidence>
<keyword evidence="6 10" id="KW-0732">Signal</keyword>
<accession>F2UME2</accession>
<evidence type="ECO:0000256" key="4">
    <source>
        <dbReference type="ARBA" id="ARBA00012706"/>
    </source>
</evidence>
<keyword evidence="13" id="KW-1185">Reference proteome</keyword>
<gene>
    <name evidence="12" type="ORF">PTSG_12876</name>
</gene>
<organism evidence="12 13">
    <name type="scientific">Salpingoeca rosetta (strain ATCC 50818 / BSB-021)</name>
    <dbReference type="NCBI Taxonomy" id="946362"/>
    <lineage>
        <taxon>Eukaryota</taxon>
        <taxon>Choanoflagellata</taxon>
        <taxon>Craspedida</taxon>
        <taxon>Salpingoecidae</taxon>
        <taxon>Salpingoeca</taxon>
    </lineage>
</organism>
<keyword evidence="5" id="KW-0964">Secreted</keyword>
<comment type="similarity">
    <text evidence="3">Belongs to the glycosyl hydrolase 5 (cellulase A) family.</text>
</comment>
<dbReference type="EC" id="3.2.1.78" evidence="4"/>
<dbReference type="Gene3D" id="3.20.20.80">
    <property type="entry name" value="Glycosidases"/>
    <property type="match status" value="1"/>
</dbReference>
<evidence type="ECO:0000256" key="10">
    <source>
        <dbReference type="SAM" id="SignalP"/>
    </source>
</evidence>
<proteinExistence type="inferred from homology"/>
<protein>
    <recommendedName>
        <fullName evidence="4">mannan endo-1,4-beta-mannosidase</fullName>
        <ecNumber evidence="4">3.2.1.78</ecNumber>
    </recommendedName>
</protein>
<keyword evidence="8" id="KW-0326">Glycosidase</keyword>
<keyword evidence="7" id="KW-0378">Hydrolase</keyword>